<feature type="transmembrane region" description="Helical" evidence="8">
    <location>
        <begin position="464"/>
        <end position="486"/>
    </location>
</feature>
<feature type="transmembrane region" description="Helical" evidence="8">
    <location>
        <begin position="523"/>
        <end position="542"/>
    </location>
</feature>
<gene>
    <name evidence="10" type="ORF">SAMN05444359_106208</name>
</gene>
<keyword evidence="6 8" id="KW-1133">Transmembrane helix</keyword>
<dbReference type="GO" id="GO:0005886">
    <property type="term" value="C:plasma membrane"/>
    <property type="evidence" value="ECO:0007669"/>
    <property type="project" value="UniProtKB-SubCell"/>
</dbReference>
<evidence type="ECO:0000259" key="9">
    <source>
        <dbReference type="PROSITE" id="PS51202"/>
    </source>
</evidence>
<evidence type="ECO:0000313" key="10">
    <source>
        <dbReference type="EMBL" id="SEQ19405.1"/>
    </source>
</evidence>
<reference evidence="11" key="1">
    <citation type="submission" date="2016-10" db="EMBL/GenBank/DDBJ databases">
        <authorList>
            <person name="Varghese N."/>
            <person name="Submissions S."/>
        </authorList>
    </citation>
    <scope>NUCLEOTIDE SEQUENCE [LARGE SCALE GENOMIC DNA]</scope>
    <source>
        <strain evidence="11">DSM 24740</strain>
    </source>
</reference>
<dbReference type="PANTHER" id="PTHR30445:SF3">
    <property type="entry name" value="TRANSPORT PROTEIN YIDE-RELATED"/>
    <property type="match status" value="1"/>
</dbReference>
<name>A0A1H9E166_9BACT</name>
<dbReference type="PANTHER" id="PTHR30445">
    <property type="entry name" value="K(+)_H(+) ANTIPORTER SUBUNIT KHTT"/>
    <property type="match status" value="1"/>
</dbReference>
<dbReference type="InterPro" id="IPR050144">
    <property type="entry name" value="AAE_transporter"/>
</dbReference>
<evidence type="ECO:0000256" key="4">
    <source>
        <dbReference type="ARBA" id="ARBA00022475"/>
    </source>
</evidence>
<feature type="transmembrane region" description="Helical" evidence="8">
    <location>
        <begin position="367"/>
        <end position="387"/>
    </location>
</feature>
<dbReference type="EMBL" id="FOFB01000006">
    <property type="protein sequence ID" value="SEQ19405.1"/>
    <property type="molecule type" value="Genomic_DNA"/>
</dbReference>
<evidence type="ECO:0000256" key="5">
    <source>
        <dbReference type="ARBA" id="ARBA00022692"/>
    </source>
</evidence>
<feature type="transmembrane region" description="Helical" evidence="8">
    <location>
        <begin position="91"/>
        <end position="111"/>
    </location>
</feature>
<feature type="transmembrane region" description="Helical" evidence="8">
    <location>
        <begin position="393"/>
        <end position="413"/>
    </location>
</feature>
<dbReference type="NCBIfam" id="TIGR01625">
    <property type="entry name" value="YidE_YbjL_dupl"/>
    <property type="match status" value="2"/>
</dbReference>
<dbReference type="GO" id="GO:0006813">
    <property type="term" value="P:potassium ion transport"/>
    <property type="evidence" value="ECO:0007669"/>
    <property type="project" value="InterPro"/>
</dbReference>
<evidence type="ECO:0000256" key="7">
    <source>
        <dbReference type="ARBA" id="ARBA00023136"/>
    </source>
</evidence>
<evidence type="ECO:0000256" key="8">
    <source>
        <dbReference type="SAM" id="Phobius"/>
    </source>
</evidence>
<dbReference type="InterPro" id="IPR006512">
    <property type="entry name" value="YidE_YbjL"/>
</dbReference>
<proteinExistence type="inferred from homology"/>
<comment type="similarity">
    <text evidence="2">Belongs to the AAE transporter (TC 2.A.81) family.</text>
</comment>
<dbReference type="OrthoDB" id="9155749at2"/>
<comment type="subcellular location">
    <subcellularLocation>
        <location evidence="1">Cell membrane</location>
        <topology evidence="1">Multi-pass membrane protein</topology>
    </subcellularLocation>
</comment>
<feature type="transmembrane region" description="Helical" evidence="8">
    <location>
        <begin position="30"/>
        <end position="48"/>
    </location>
</feature>
<evidence type="ECO:0000256" key="2">
    <source>
        <dbReference type="ARBA" id="ARBA00009854"/>
    </source>
</evidence>
<keyword evidence="5 8" id="KW-0812">Transmembrane</keyword>
<dbReference type="AlphaFoldDB" id="A0A1H9E166"/>
<dbReference type="InterPro" id="IPR006037">
    <property type="entry name" value="RCK_C"/>
</dbReference>
<dbReference type="SUPFAM" id="SSF116726">
    <property type="entry name" value="TrkA C-terminal domain-like"/>
    <property type="match status" value="2"/>
</dbReference>
<protein>
    <submittedName>
        <fullName evidence="10">Putative transport protein</fullName>
    </submittedName>
</protein>
<dbReference type="GO" id="GO:0008324">
    <property type="term" value="F:monoatomic cation transmembrane transporter activity"/>
    <property type="evidence" value="ECO:0007669"/>
    <property type="project" value="InterPro"/>
</dbReference>
<evidence type="ECO:0000256" key="6">
    <source>
        <dbReference type="ARBA" id="ARBA00022989"/>
    </source>
</evidence>
<keyword evidence="3" id="KW-0813">Transport</keyword>
<feature type="transmembrane region" description="Helical" evidence="8">
    <location>
        <begin position="54"/>
        <end position="79"/>
    </location>
</feature>
<dbReference type="Gene3D" id="3.30.70.1450">
    <property type="entry name" value="Regulator of K+ conductance, C-terminal domain"/>
    <property type="match status" value="2"/>
</dbReference>
<dbReference type="Proteomes" id="UP000199021">
    <property type="component" value="Unassembled WGS sequence"/>
</dbReference>
<feature type="domain" description="RCK C-terminal" evidence="9">
    <location>
        <begin position="190"/>
        <end position="274"/>
    </location>
</feature>
<evidence type="ECO:0000313" key="11">
    <source>
        <dbReference type="Proteomes" id="UP000199021"/>
    </source>
</evidence>
<dbReference type="STRING" id="478744.SAMN05444359_106208"/>
<dbReference type="Pfam" id="PF06826">
    <property type="entry name" value="Asp-Al_Ex"/>
    <property type="match status" value="2"/>
</dbReference>
<keyword evidence="4" id="KW-1003">Cell membrane</keyword>
<feature type="transmembrane region" description="Helical" evidence="8">
    <location>
        <begin position="434"/>
        <end position="452"/>
    </location>
</feature>
<feature type="transmembrane region" description="Helical" evidence="8">
    <location>
        <begin position="156"/>
        <end position="177"/>
    </location>
</feature>
<dbReference type="InterPro" id="IPR036721">
    <property type="entry name" value="RCK_C_sf"/>
</dbReference>
<dbReference type="Pfam" id="PF02080">
    <property type="entry name" value="TrkA_C"/>
    <property type="match status" value="1"/>
</dbReference>
<evidence type="ECO:0000256" key="3">
    <source>
        <dbReference type="ARBA" id="ARBA00022448"/>
    </source>
</evidence>
<sequence>MLDSFIQSPLLLLFTVIAIGYGIGEVRVRGFKLGVAAVLFVGLGFGALDPDLSVPQFIIFLGLAIFVYTVGLSSAPAFFASFRRHGFKDVYFALFTVLLSAAMAFGIGKWLGFDASLTGGLYAGASTNTPALAGLLDAIQKGADAGAVEAFSKEAVVGYSLAYPMGVLGVMLALFLLQRALKIDYSVEARSLAKDYPLGEELTSRTFRVEHPDIIGQSLREFRRRHELKVAFGRIQHDGRTTLSSWETIPERDDLLVLVGTEEAISETAKSIGPAADGQLSHDRSVFDVRRLFISNDDIAGKTIASLNLQERFNVLVTRVQRGDMDLLATGDTTLELGDRVLLVAHRDEVPEIIKVFGNSYEALSKVNLLSFGLGITLGLLLGMINITLPGGYSFSLGFAGGPLIIALVLGQLRRTGPIVWTLPYGANLTLRQVGLIFLLAGIGIRSGQTFYQTLQTELGYQVFLAGGVIAILSTIATLLIGYRVLRIPFSFLGGMVGSQPAVLDFAIEQAGNKYPTIGYTRMLPVVLIGKILAVQILYNLMG</sequence>
<dbReference type="RefSeq" id="WP_090166933.1">
    <property type="nucleotide sequence ID" value="NZ_FOFB01000006.1"/>
</dbReference>
<dbReference type="PROSITE" id="PS51202">
    <property type="entry name" value="RCK_C"/>
    <property type="match status" value="2"/>
</dbReference>
<feature type="domain" description="RCK C-terminal" evidence="9">
    <location>
        <begin position="277"/>
        <end position="359"/>
    </location>
</feature>
<keyword evidence="7 8" id="KW-0472">Membrane</keyword>
<dbReference type="InParanoid" id="A0A1H9E166"/>
<feature type="transmembrane region" description="Helical" evidence="8">
    <location>
        <begin position="6"/>
        <end position="23"/>
    </location>
</feature>
<organism evidence="10 11">
    <name type="scientific">Neolewinella agarilytica</name>
    <dbReference type="NCBI Taxonomy" id="478744"/>
    <lineage>
        <taxon>Bacteria</taxon>
        <taxon>Pseudomonadati</taxon>
        <taxon>Bacteroidota</taxon>
        <taxon>Saprospiria</taxon>
        <taxon>Saprospirales</taxon>
        <taxon>Lewinellaceae</taxon>
        <taxon>Neolewinella</taxon>
    </lineage>
</organism>
<keyword evidence="11" id="KW-1185">Reference proteome</keyword>
<evidence type="ECO:0000256" key="1">
    <source>
        <dbReference type="ARBA" id="ARBA00004651"/>
    </source>
</evidence>
<accession>A0A1H9E166</accession>